<comment type="caution">
    <text evidence="12">The sequence shown here is derived from an EMBL/GenBank/DDBJ whole genome shotgun (WGS) entry which is preliminary data.</text>
</comment>
<dbReference type="OrthoDB" id="1394818at2759"/>
<feature type="region of interest" description="Disordered" evidence="11">
    <location>
        <begin position="941"/>
        <end position="998"/>
    </location>
</feature>
<feature type="compositionally biased region" description="Low complexity" evidence="11">
    <location>
        <begin position="946"/>
        <end position="959"/>
    </location>
</feature>
<dbReference type="PANTHER" id="PTHR48005">
    <property type="entry name" value="LEUCINE RICH REPEAT KINASE 2"/>
    <property type="match status" value="1"/>
</dbReference>
<dbReference type="GeneID" id="66071583"/>
<dbReference type="InterPro" id="IPR051420">
    <property type="entry name" value="Ser_Thr_Kinases_DiverseReg"/>
</dbReference>
<evidence type="ECO:0000256" key="4">
    <source>
        <dbReference type="ARBA" id="ARBA00022679"/>
    </source>
</evidence>
<dbReference type="Gene3D" id="3.80.10.10">
    <property type="entry name" value="Ribonuclease Inhibitor"/>
    <property type="match status" value="1"/>
</dbReference>
<feature type="compositionally biased region" description="Basic and acidic residues" evidence="11">
    <location>
        <begin position="984"/>
        <end position="998"/>
    </location>
</feature>
<dbReference type="KEGG" id="more:E1B28_002507"/>
<evidence type="ECO:0000256" key="7">
    <source>
        <dbReference type="ARBA" id="ARBA00022777"/>
    </source>
</evidence>
<dbReference type="Pfam" id="PF13855">
    <property type="entry name" value="LRR_8"/>
    <property type="match status" value="1"/>
</dbReference>
<dbReference type="PANTHER" id="PTHR48005:SF13">
    <property type="entry name" value="SERINE_THREONINE-PROTEIN KINASE DDB_G0278509-RELATED"/>
    <property type="match status" value="1"/>
</dbReference>
<keyword evidence="7" id="KW-0418">Kinase</keyword>
<dbReference type="Pfam" id="PF10428">
    <property type="entry name" value="SOG2"/>
    <property type="match status" value="1"/>
</dbReference>
<dbReference type="EC" id="2.7.11.1" evidence="1"/>
<reference evidence="12" key="1">
    <citation type="journal article" date="2021" name="Genome Biol. Evol.">
        <title>The assembled and annotated genome of the fairy-ring fungus Marasmius oreades.</title>
        <authorList>
            <person name="Hiltunen M."/>
            <person name="Ament-Velasquez S.L."/>
            <person name="Johannesson H."/>
        </authorList>
    </citation>
    <scope>NUCLEOTIDE SEQUENCE</scope>
    <source>
        <strain evidence="12">03SP1</strain>
    </source>
</reference>
<keyword evidence="6" id="KW-0547">Nucleotide-binding</keyword>
<dbReference type="EMBL" id="CM032190">
    <property type="protein sequence ID" value="KAG7086559.1"/>
    <property type="molecule type" value="Genomic_DNA"/>
</dbReference>
<dbReference type="GO" id="GO:0005524">
    <property type="term" value="F:ATP binding"/>
    <property type="evidence" value="ECO:0007669"/>
    <property type="project" value="UniProtKB-KW"/>
</dbReference>
<evidence type="ECO:0000256" key="9">
    <source>
        <dbReference type="ARBA" id="ARBA00047899"/>
    </source>
</evidence>
<keyword evidence="4" id="KW-0808">Transferase</keyword>
<dbReference type="InterPro" id="IPR001611">
    <property type="entry name" value="Leu-rich_rpt"/>
</dbReference>
<comment type="catalytic activity">
    <reaction evidence="9">
        <text>L-threonyl-[protein] + ATP = O-phospho-L-threonyl-[protein] + ADP + H(+)</text>
        <dbReference type="Rhea" id="RHEA:46608"/>
        <dbReference type="Rhea" id="RHEA-COMP:11060"/>
        <dbReference type="Rhea" id="RHEA-COMP:11605"/>
        <dbReference type="ChEBI" id="CHEBI:15378"/>
        <dbReference type="ChEBI" id="CHEBI:30013"/>
        <dbReference type="ChEBI" id="CHEBI:30616"/>
        <dbReference type="ChEBI" id="CHEBI:61977"/>
        <dbReference type="ChEBI" id="CHEBI:456216"/>
        <dbReference type="EC" id="2.7.11.1"/>
    </reaction>
</comment>
<dbReference type="SMART" id="SM00369">
    <property type="entry name" value="LRR_TYP"/>
    <property type="match status" value="3"/>
</dbReference>
<proteinExistence type="predicted"/>
<dbReference type="AlphaFoldDB" id="A0A9P7RMZ5"/>
<dbReference type="RefSeq" id="XP_043003030.1">
    <property type="nucleotide sequence ID" value="XM_043159429.1"/>
</dbReference>
<comment type="catalytic activity">
    <reaction evidence="10">
        <text>L-seryl-[protein] + ATP = O-phospho-L-seryl-[protein] + ADP + H(+)</text>
        <dbReference type="Rhea" id="RHEA:17989"/>
        <dbReference type="Rhea" id="RHEA-COMP:9863"/>
        <dbReference type="Rhea" id="RHEA-COMP:11604"/>
        <dbReference type="ChEBI" id="CHEBI:15378"/>
        <dbReference type="ChEBI" id="CHEBI:29999"/>
        <dbReference type="ChEBI" id="CHEBI:30616"/>
        <dbReference type="ChEBI" id="CHEBI:83421"/>
        <dbReference type="ChEBI" id="CHEBI:456216"/>
        <dbReference type="EC" id="2.7.11.1"/>
    </reaction>
</comment>
<dbReference type="InterPro" id="IPR032675">
    <property type="entry name" value="LRR_dom_sf"/>
</dbReference>
<dbReference type="SUPFAM" id="SSF52075">
    <property type="entry name" value="Outer arm dynein light chain 1"/>
    <property type="match status" value="1"/>
</dbReference>
<evidence type="ECO:0000256" key="3">
    <source>
        <dbReference type="ARBA" id="ARBA00022614"/>
    </source>
</evidence>
<evidence type="ECO:0000256" key="8">
    <source>
        <dbReference type="ARBA" id="ARBA00022840"/>
    </source>
</evidence>
<evidence type="ECO:0000256" key="5">
    <source>
        <dbReference type="ARBA" id="ARBA00022737"/>
    </source>
</evidence>
<feature type="region of interest" description="Disordered" evidence="11">
    <location>
        <begin position="281"/>
        <end position="303"/>
    </location>
</feature>
<evidence type="ECO:0000256" key="1">
    <source>
        <dbReference type="ARBA" id="ARBA00012513"/>
    </source>
</evidence>
<evidence type="ECO:0000256" key="11">
    <source>
        <dbReference type="SAM" id="MobiDB-lite"/>
    </source>
</evidence>
<keyword evidence="2" id="KW-0723">Serine/threonine-protein kinase</keyword>
<dbReference type="PROSITE" id="PS51450">
    <property type="entry name" value="LRR"/>
    <property type="match status" value="1"/>
</dbReference>
<dbReference type="Proteomes" id="UP001049176">
    <property type="component" value="Chromosome 10"/>
</dbReference>
<gene>
    <name evidence="12" type="ORF">E1B28_002507</name>
</gene>
<evidence type="ECO:0000256" key="10">
    <source>
        <dbReference type="ARBA" id="ARBA00048679"/>
    </source>
</evidence>
<dbReference type="GO" id="GO:0004674">
    <property type="term" value="F:protein serine/threonine kinase activity"/>
    <property type="evidence" value="ECO:0007669"/>
    <property type="project" value="UniProtKB-KW"/>
</dbReference>
<keyword evidence="5" id="KW-0677">Repeat</keyword>
<feature type="compositionally biased region" description="Polar residues" evidence="11">
    <location>
        <begin position="779"/>
        <end position="789"/>
    </location>
</feature>
<name>A0A9P7RMZ5_9AGAR</name>
<keyword evidence="13" id="KW-1185">Reference proteome</keyword>
<protein>
    <recommendedName>
        <fullName evidence="1">non-specific serine/threonine protein kinase</fullName>
        <ecNumber evidence="1">2.7.11.1</ecNumber>
    </recommendedName>
</protein>
<keyword evidence="8" id="KW-0067">ATP-binding</keyword>
<feature type="compositionally biased region" description="Low complexity" evidence="11">
    <location>
        <begin position="747"/>
        <end position="778"/>
    </location>
</feature>
<dbReference type="InterPro" id="IPR019487">
    <property type="entry name" value="RAM_signalling_pathway_SOG2"/>
</dbReference>
<feature type="compositionally biased region" description="Polar residues" evidence="11">
    <location>
        <begin position="655"/>
        <end position="666"/>
    </location>
</feature>
<feature type="compositionally biased region" description="Polar residues" evidence="11">
    <location>
        <begin position="281"/>
        <end position="291"/>
    </location>
</feature>
<feature type="region of interest" description="Disordered" evidence="11">
    <location>
        <begin position="627"/>
        <end position="678"/>
    </location>
</feature>
<accession>A0A9P7RMZ5</accession>
<evidence type="ECO:0000256" key="6">
    <source>
        <dbReference type="ARBA" id="ARBA00022741"/>
    </source>
</evidence>
<organism evidence="12 13">
    <name type="scientific">Marasmius oreades</name>
    <name type="common">fairy-ring Marasmius</name>
    <dbReference type="NCBI Taxonomy" id="181124"/>
    <lineage>
        <taxon>Eukaryota</taxon>
        <taxon>Fungi</taxon>
        <taxon>Dikarya</taxon>
        <taxon>Basidiomycota</taxon>
        <taxon>Agaricomycotina</taxon>
        <taxon>Agaricomycetes</taxon>
        <taxon>Agaricomycetidae</taxon>
        <taxon>Agaricales</taxon>
        <taxon>Marasmiineae</taxon>
        <taxon>Marasmiaceae</taxon>
        <taxon>Marasmius</taxon>
    </lineage>
</organism>
<feature type="region of interest" description="Disordered" evidence="11">
    <location>
        <begin position="747"/>
        <end position="789"/>
    </location>
</feature>
<sequence>MPAFMPSLDVDRSVSRSPTISKKGSFLSVSTSLSHSLIQDALHYSPDKGATLVFTKKNLTDIGGAAAEELATIGMEPPEDESRVQRIALNYNRLTTIPMEFALLSRLRYLNLKGNCFSVFPDVLTLMHSLDTLDISHNKIKRLPSQPGNLVNLKVLCLTRNKLTRLPTYLVKFKKLTFLEVERNPIEWPPKSVMERIDSTGNPESMNNWIRSVQRWVDIECSGVSRSHDDSGFGELDSSRIEDSYGAWGSLSLTESEFDEGVTPHARSFSIDSNFSVSSITDSVGSPASQYDSRDRPPPLHLGILQSYSTETSPTHSLESYLPSPAESDSFPAQDALVDGMIERQQLHGRNASYAGDDQKPGRSRSIGKKSMPDLRTAKLNFSKKNPECADRSPAPLLNGKAIAVDEYPSPMSQRQDSGSSLNSASRHINKAQGKETGPQTSPTRAVPSMAFERNSYFRRLSTLPTSASNIPTPLLNLIDTARSILFAVCQIYHTLEHYTLNAVDDRLSSVLKKVLHPASADMMQFINSLDRFDALSRKSVPPASVCRAVIESCRDTVAVFGKTVGVLSLQLKVIINADDVRYLRSLVLTLYGAAAEIALAWQSILPQIDSIKLLLHTKPFPSASPPSNFGSLVGGPDSHSTSTSTSIPSDSSTQPLVSLRSTAGRTHTARRHAGSFSSKDVEIGKALPSYDVPLPTMPRSVASSSTKSILRAPKRQVTLSPMTLTVQSPSPTSSVIVSASTSSTSIAESSKTNHSRSGSLASLQASSTSSSPVLTASRTTYTEAQSTSKIQVDKEAIQAVQAAIDIAPFVWDMVEGHLSDMLEVRSDMRESLTKARLSTKSLSDMIHALKDGDPSVDKRALREEANIFVKIVVEIISAIKPYGGTTSNDFRVKMSQLTNATEEFAILLHVSSFSHPPASSTSRSYSPMLSALGLSDEVKLGPGLSRSRSAQQSISIRPPTSPIPEGSRSALPNQTFKVPVMRRFRDREPRLDGNDPG</sequence>
<evidence type="ECO:0000313" key="12">
    <source>
        <dbReference type="EMBL" id="KAG7086559.1"/>
    </source>
</evidence>
<evidence type="ECO:0000313" key="13">
    <source>
        <dbReference type="Proteomes" id="UP001049176"/>
    </source>
</evidence>
<feature type="compositionally biased region" description="Low complexity" evidence="11">
    <location>
        <begin position="639"/>
        <end position="654"/>
    </location>
</feature>
<evidence type="ECO:0000256" key="2">
    <source>
        <dbReference type="ARBA" id="ARBA00022527"/>
    </source>
</evidence>
<dbReference type="InterPro" id="IPR003591">
    <property type="entry name" value="Leu-rich_rpt_typical-subtyp"/>
</dbReference>
<feature type="region of interest" description="Disordered" evidence="11">
    <location>
        <begin position="348"/>
        <end position="374"/>
    </location>
</feature>
<keyword evidence="3" id="KW-0433">Leucine-rich repeat</keyword>